<dbReference type="PROSITE" id="PS00710">
    <property type="entry name" value="PGM_PMM"/>
    <property type="match status" value="1"/>
</dbReference>
<dbReference type="Pfam" id="PF02878">
    <property type="entry name" value="PGM_PMM_I"/>
    <property type="match status" value="1"/>
</dbReference>
<keyword evidence="9" id="KW-1185">Reference proteome</keyword>
<evidence type="ECO:0000256" key="2">
    <source>
        <dbReference type="ARBA" id="ARBA00010231"/>
    </source>
</evidence>
<dbReference type="GO" id="GO:0004615">
    <property type="term" value="F:phosphomannomutase activity"/>
    <property type="evidence" value="ECO:0007669"/>
    <property type="project" value="TreeGrafter"/>
</dbReference>
<dbReference type="GO" id="GO:0000287">
    <property type="term" value="F:magnesium ion binding"/>
    <property type="evidence" value="ECO:0007669"/>
    <property type="project" value="InterPro"/>
</dbReference>
<feature type="domain" description="Alpha-D-phosphohexomutase alpha/beta/alpha" evidence="7">
    <location>
        <begin position="2"/>
        <end position="127"/>
    </location>
</feature>
<dbReference type="InterPro" id="IPR016055">
    <property type="entry name" value="A-D-PHexomutase_a/b/a-I/II/III"/>
</dbReference>
<organism evidence="8 9">
    <name type="scientific">Haloplanus rallus</name>
    <dbReference type="NCBI Taxonomy" id="1816183"/>
    <lineage>
        <taxon>Archaea</taxon>
        <taxon>Methanobacteriati</taxon>
        <taxon>Methanobacteriota</taxon>
        <taxon>Stenosarchaea group</taxon>
        <taxon>Halobacteria</taxon>
        <taxon>Halobacteriales</taxon>
        <taxon>Haloferacaceae</taxon>
        <taxon>Haloplanus</taxon>
    </lineage>
</organism>
<keyword evidence="6" id="KW-0413">Isomerase</keyword>
<dbReference type="InterPro" id="IPR016066">
    <property type="entry name" value="A-D-PHexomutase_CS"/>
</dbReference>
<dbReference type="AlphaFoldDB" id="A0A6B9F8M9"/>
<evidence type="ECO:0000256" key="3">
    <source>
        <dbReference type="ARBA" id="ARBA00022553"/>
    </source>
</evidence>
<dbReference type="Proteomes" id="UP000428325">
    <property type="component" value="Chromosome"/>
</dbReference>
<reference evidence="8 9" key="1">
    <citation type="submission" date="2018-12" db="EMBL/GenBank/DDBJ databases">
        <title>Complete genome sequence of Haloplanus rallus MBLA0036.</title>
        <authorList>
            <person name="Nam Y.-d."/>
            <person name="Kang J."/>
            <person name="Chung W.-H."/>
            <person name="Park Y.S."/>
        </authorList>
    </citation>
    <scope>NUCLEOTIDE SEQUENCE [LARGE SCALE GENOMIC DNA]</scope>
    <source>
        <strain evidence="8 9">MBLA0036</strain>
    </source>
</reference>
<dbReference type="SUPFAM" id="SSF53738">
    <property type="entry name" value="Phosphoglucomutase, first 3 domains"/>
    <property type="match status" value="1"/>
</dbReference>
<evidence type="ECO:0000256" key="1">
    <source>
        <dbReference type="ARBA" id="ARBA00001946"/>
    </source>
</evidence>
<dbReference type="EMBL" id="CP034345">
    <property type="protein sequence ID" value="QGX94787.1"/>
    <property type="molecule type" value="Genomic_DNA"/>
</dbReference>
<comment type="cofactor">
    <cofactor evidence="1">
        <name>Mg(2+)</name>
        <dbReference type="ChEBI" id="CHEBI:18420"/>
    </cofactor>
</comment>
<dbReference type="InterPro" id="IPR050060">
    <property type="entry name" value="Phosphoglucosamine_mutase"/>
</dbReference>
<evidence type="ECO:0000313" key="8">
    <source>
        <dbReference type="EMBL" id="QGX94787.1"/>
    </source>
</evidence>
<sequence>MFGTSGIRGPIAEDVTAETALSVGRALASERYDTVVVGRDPRDSGRMLEKALISGLEECGSDVIRLGQAATPTVARSVGWQEADAGVSITASHNPPNDNGLKLWTPSGQAFDTERRERIATRIETADYELAAWDGIGETTHYEQAPADHRRAICQ</sequence>
<dbReference type="InterPro" id="IPR005844">
    <property type="entry name" value="A-D-PHexomutase_a/b/a-I"/>
</dbReference>
<dbReference type="FunFam" id="3.40.120.10:FF:000001">
    <property type="entry name" value="Phosphoglucosamine mutase"/>
    <property type="match status" value="1"/>
</dbReference>
<proteinExistence type="inferred from homology"/>
<dbReference type="OrthoDB" id="10363at2157"/>
<evidence type="ECO:0000256" key="6">
    <source>
        <dbReference type="ARBA" id="ARBA00023235"/>
    </source>
</evidence>
<name>A0A6B9F8M9_9EURY</name>
<evidence type="ECO:0000313" key="9">
    <source>
        <dbReference type="Proteomes" id="UP000428325"/>
    </source>
</evidence>
<comment type="similarity">
    <text evidence="2">Belongs to the phosphohexose mutase family.</text>
</comment>
<evidence type="ECO:0000256" key="4">
    <source>
        <dbReference type="ARBA" id="ARBA00022723"/>
    </source>
</evidence>
<dbReference type="GO" id="GO:0005975">
    <property type="term" value="P:carbohydrate metabolic process"/>
    <property type="evidence" value="ECO:0007669"/>
    <property type="project" value="InterPro"/>
</dbReference>
<accession>A0A6B9F8M9</accession>
<keyword evidence="4" id="KW-0479">Metal-binding</keyword>
<evidence type="ECO:0000256" key="5">
    <source>
        <dbReference type="ARBA" id="ARBA00022842"/>
    </source>
</evidence>
<gene>
    <name evidence="8" type="ORF">EI982_08230</name>
</gene>
<dbReference type="PANTHER" id="PTHR42946">
    <property type="entry name" value="PHOSPHOHEXOSE MUTASE"/>
    <property type="match status" value="1"/>
</dbReference>
<dbReference type="KEGG" id="hra:EI982_08230"/>
<keyword evidence="3" id="KW-0597">Phosphoprotein</keyword>
<dbReference type="Gene3D" id="3.40.120.10">
    <property type="entry name" value="Alpha-D-Glucose-1,6-Bisphosphate, subunit A, domain 3"/>
    <property type="match status" value="1"/>
</dbReference>
<evidence type="ECO:0000259" key="7">
    <source>
        <dbReference type="Pfam" id="PF02878"/>
    </source>
</evidence>
<keyword evidence="5" id="KW-0460">Magnesium</keyword>
<protein>
    <recommendedName>
        <fullName evidence="7">Alpha-D-phosphohexomutase alpha/beta/alpha domain-containing protein</fullName>
    </recommendedName>
</protein>
<dbReference type="PANTHER" id="PTHR42946:SF6">
    <property type="entry name" value="PHOSPHOGLUCOSAMINE MUTASE-RELATED"/>
    <property type="match status" value="1"/>
</dbReference>